<organism evidence="1 2">
    <name type="scientific">Ensete ventricosum</name>
    <name type="common">Abyssinian banana</name>
    <name type="synonym">Musa ensete</name>
    <dbReference type="NCBI Taxonomy" id="4639"/>
    <lineage>
        <taxon>Eukaryota</taxon>
        <taxon>Viridiplantae</taxon>
        <taxon>Streptophyta</taxon>
        <taxon>Embryophyta</taxon>
        <taxon>Tracheophyta</taxon>
        <taxon>Spermatophyta</taxon>
        <taxon>Magnoliopsida</taxon>
        <taxon>Liliopsida</taxon>
        <taxon>Zingiberales</taxon>
        <taxon>Musaceae</taxon>
        <taxon>Ensete</taxon>
    </lineage>
</organism>
<accession>A0A426YI91</accession>
<evidence type="ECO:0000313" key="2">
    <source>
        <dbReference type="Proteomes" id="UP000287651"/>
    </source>
</evidence>
<dbReference type="Proteomes" id="UP000287651">
    <property type="component" value="Unassembled WGS sequence"/>
</dbReference>
<evidence type="ECO:0000313" key="1">
    <source>
        <dbReference type="EMBL" id="RRT51461.1"/>
    </source>
</evidence>
<dbReference type="EMBL" id="AMZH03012212">
    <property type="protein sequence ID" value="RRT51461.1"/>
    <property type="molecule type" value="Genomic_DNA"/>
</dbReference>
<sequence>MTGRPTICQVGCHCGNSVDTELGRPSCVICPGLPGDVVWRAASRAGVAYGDQTDSFPAISFFPLGIMKSCHDFDSTVAEESLVTIRECHGISDEYVLHALLPE</sequence>
<dbReference type="AlphaFoldDB" id="A0A426YI91"/>
<proteinExistence type="predicted"/>
<gene>
    <name evidence="1" type="ORF">B296_00040586</name>
</gene>
<comment type="caution">
    <text evidence="1">The sequence shown here is derived from an EMBL/GenBank/DDBJ whole genome shotgun (WGS) entry which is preliminary data.</text>
</comment>
<protein>
    <submittedName>
        <fullName evidence="1">Uncharacterized protein</fullName>
    </submittedName>
</protein>
<name>A0A426YI91_ENSVE</name>
<reference evidence="1 2" key="1">
    <citation type="journal article" date="2014" name="Agronomy (Basel)">
        <title>A Draft Genome Sequence for Ensete ventricosum, the Drought-Tolerant Tree Against Hunger.</title>
        <authorList>
            <person name="Harrison J."/>
            <person name="Moore K.A."/>
            <person name="Paszkiewicz K."/>
            <person name="Jones T."/>
            <person name="Grant M."/>
            <person name="Ambacheew D."/>
            <person name="Muzemil S."/>
            <person name="Studholme D.J."/>
        </authorList>
    </citation>
    <scope>NUCLEOTIDE SEQUENCE [LARGE SCALE GENOMIC DNA]</scope>
</reference>